<reference evidence="1 2" key="1">
    <citation type="submission" date="2020-07" db="EMBL/GenBank/DDBJ databases">
        <title>Genomic Encyclopedia of Type Strains, Phase IV (KMG-V): Genome sequencing to study the core and pangenomes of soil and plant-associated prokaryotes.</title>
        <authorList>
            <person name="Whitman W."/>
        </authorList>
    </citation>
    <scope>NUCLEOTIDE SEQUENCE [LARGE SCALE GENOMIC DNA]</scope>
    <source>
        <strain evidence="1 2">RH2WT43</strain>
    </source>
</reference>
<dbReference type="GO" id="GO:0008962">
    <property type="term" value="F:phosphatidylglycerophosphatase activity"/>
    <property type="evidence" value="ECO:0007669"/>
    <property type="project" value="UniProtKB-EC"/>
</dbReference>
<evidence type="ECO:0000313" key="1">
    <source>
        <dbReference type="EMBL" id="MBA8889473.1"/>
    </source>
</evidence>
<dbReference type="EC" id="3.1.3.27" evidence="1"/>
<keyword evidence="2" id="KW-1185">Reference proteome</keyword>
<comment type="caution">
    <text evidence="1">The sequence shown here is derived from an EMBL/GenBank/DDBJ whole genome shotgun (WGS) entry which is preliminary data.</text>
</comment>
<dbReference type="Gene3D" id="3.40.50.1000">
    <property type="entry name" value="HAD superfamily/HAD-like"/>
    <property type="match status" value="1"/>
</dbReference>
<dbReference type="InterPro" id="IPR036412">
    <property type="entry name" value="HAD-like_sf"/>
</dbReference>
<proteinExistence type="predicted"/>
<protein>
    <submittedName>
        <fullName evidence="1">Phosphatidylglycerophosphatase C</fullName>
        <ecNumber evidence="1">3.1.3.27</ecNumber>
    </submittedName>
</protein>
<sequence length="231" mass="25260">MACIASPADAPGGARRVVLFDFDGVLVRGDSFTRFMRARYASAWPRAIPLLLAAPLLGLAATTRRGRRALERGLVHWGLRGLDERAYHARAHAFGRSLADDARNLQRAAFTALRRHRHAGDRVVVVTGCEHVLARAILDHLGLHDVELVASRFAHGGGGPRIACRNVGREKLRQLAALGIEPTWDVAYSDSLVDLPMLGGAAEAVLVNVETAGFERARAVLGERVRRVDWW</sequence>
<dbReference type="InterPro" id="IPR023214">
    <property type="entry name" value="HAD_sf"/>
</dbReference>
<organism evidence="1 2">
    <name type="scientific">Dokdonella fugitiva</name>
    <dbReference type="NCBI Taxonomy" id="328517"/>
    <lineage>
        <taxon>Bacteria</taxon>
        <taxon>Pseudomonadati</taxon>
        <taxon>Pseudomonadota</taxon>
        <taxon>Gammaproteobacteria</taxon>
        <taxon>Lysobacterales</taxon>
        <taxon>Rhodanobacteraceae</taxon>
        <taxon>Dokdonella</taxon>
    </lineage>
</organism>
<keyword evidence="1" id="KW-0378">Hydrolase</keyword>
<dbReference type="AlphaFoldDB" id="A0A839F349"/>
<dbReference type="SUPFAM" id="SSF56784">
    <property type="entry name" value="HAD-like"/>
    <property type="match status" value="1"/>
</dbReference>
<dbReference type="Pfam" id="PF12710">
    <property type="entry name" value="HAD"/>
    <property type="match status" value="1"/>
</dbReference>
<dbReference type="Proteomes" id="UP000550401">
    <property type="component" value="Unassembled WGS sequence"/>
</dbReference>
<dbReference type="RefSeq" id="WP_259393145.1">
    <property type="nucleotide sequence ID" value="NZ_JACGXL010000007.1"/>
</dbReference>
<name>A0A839F349_9GAMM</name>
<dbReference type="EMBL" id="JACGXL010000007">
    <property type="protein sequence ID" value="MBA8889473.1"/>
    <property type="molecule type" value="Genomic_DNA"/>
</dbReference>
<evidence type="ECO:0000313" key="2">
    <source>
        <dbReference type="Proteomes" id="UP000550401"/>
    </source>
</evidence>
<accession>A0A839F349</accession>
<gene>
    <name evidence="1" type="ORF">FHW12_003719</name>
</gene>